<reference evidence="1" key="1">
    <citation type="submission" date="2022-08" db="EMBL/GenBank/DDBJ databases">
        <authorList>
            <person name="Gutierrez-Valencia J."/>
        </authorList>
    </citation>
    <scope>NUCLEOTIDE SEQUENCE</scope>
</reference>
<proteinExistence type="predicted"/>
<evidence type="ECO:0000313" key="2">
    <source>
        <dbReference type="Proteomes" id="UP001154282"/>
    </source>
</evidence>
<dbReference type="Proteomes" id="UP001154282">
    <property type="component" value="Unassembled WGS sequence"/>
</dbReference>
<protein>
    <submittedName>
        <fullName evidence="1">Uncharacterized protein</fullName>
    </submittedName>
</protein>
<feature type="non-terminal residue" evidence="1">
    <location>
        <position position="43"/>
    </location>
</feature>
<dbReference type="AlphaFoldDB" id="A0AAV0H679"/>
<dbReference type="EMBL" id="CAMGYJ010000002">
    <property type="protein sequence ID" value="CAI0380531.1"/>
    <property type="molecule type" value="Genomic_DNA"/>
</dbReference>
<name>A0AAV0H679_9ROSI</name>
<evidence type="ECO:0000313" key="1">
    <source>
        <dbReference type="EMBL" id="CAI0380531.1"/>
    </source>
</evidence>
<sequence>MVIFSQVHCGISNVWENSPGRVQGASGRHLLSLQRVGSLCQRL</sequence>
<comment type="caution">
    <text evidence="1">The sequence shown here is derived from an EMBL/GenBank/DDBJ whole genome shotgun (WGS) entry which is preliminary data.</text>
</comment>
<gene>
    <name evidence="1" type="ORF">LITE_LOCUS2721</name>
</gene>
<accession>A0AAV0H679</accession>
<organism evidence="1 2">
    <name type="scientific">Linum tenue</name>
    <dbReference type="NCBI Taxonomy" id="586396"/>
    <lineage>
        <taxon>Eukaryota</taxon>
        <taxon>Viridiplantae</taxon>
        <taxon>Streptophyta</taxon>
        <taxon>Embryophyta</taxon>
        <taxon>Tracheophyta</taxon>
        <taxon>Spermatophyta</taxon>
        <taxon>Magnoliopsida</taxon>
        <taxon>eudicotyledons</taxon>
        <taxon>Gunneridae</taxon>
        <taxon>Pentapetalae</taxon>
        <taxon>rosids</taxon>
        <taxon>fabids</taxon>
        <taxon>Malpighiales</taxon>
        <taxon>Linaceae</taxon>
        <taxon>Linum</taxon>
    </lineage>
</organism>
<keyword evidence="2" id="KW-1185">Reference proteome</keyword>